<dbReference type="STRING" id="1886670.PTI45_01656"/>
<protein>
    <submittedName>
        <fullName evidence="1">Uncharacterized protein</fullName>
    </submittedName>
</protein>
<keyword evidence="2" id="KW-1185">Reference proteome</keyword>
<proteinExistence type="predicted"/>
<sequence length="186" mass="20787">MQLHIQKVEQNNKVFTLYYTSEQPLPFDPHDVVMVSAGDYVVASVRELTADAIQLYISTDEPLEWGDQVVIQLAFSPTVSIVGSKEIIAKLGHFPDFEHGVITDHTIGKDKVELDVQLAEPFADHTIKLTFLEATEIEFSAPDMEKNEIAEMDFRYDETLMVVDIEAARGMSGSFFCGGIKAELKS</sequence>
<dbReference type="AlphaFoldDB" id="A0A1E3L7J8"/>
<evidence type="ECO:0000313" key="2">
    <source>
        <dbReference type="Proteomes" id="UP000094578"/>
    </source>
</evidence>
<organism evidence="1 2">
    <name type="scientific">Paenibacillus nuruki</name>
    <dbReference type="NCBI Taxonomy" id="1886670"/>
    <lineage>
        <taxon>Bacteria</taxon>
        <taxon>Bacillati</taxon>
        <taxon>Bacillota</taxon>
        <taxon>Bacilli</taxon>
        <taxon>Bacillales</taxon>
        <taxon>Paenibacillaceae</taxon>
        <taxon>Paenibacillus</taxon>
    </lineage>
</organism>
<dbReference type="EMBL" id="MDER01000032">
    <property type="protein sequence ID" value="ODP29145.1"/>
    <property type="molecule type" value="Genomic_DNA"/>
</dbReference>
<dbReference type="Proteomes" id="UP000094578">
    <property type="component" value="Unassembled WGS sequence"/>
</dbReference>
<accession>A0A1E3L7J8</accession>
<evidence type="ECO:0000313" key="1">
    <source>
        <dbReference type="EMBL" id="ODP29145.1"/>
    </source>
</evidence>
<name>A0A1E3L7J8_9BACL</name>
<reference evidence="1 2" key="1">
    <citation type="submission" date="2016-08" db="EMBL/GenBank/DDBJ databases">
        <title>Genome sequencing of Paenibacillus sp. TI45-13ar, isolated from Korean traditional nuruk.</title>
        <authorList>
            <person name="Kim S.-J."/>
        </authorList>
    </citation>
    <scope>NUCLEOTIDE SEQUENCE [LARGE SCALE GENOMIC DNA]</scope>
    <source>
        <strain evidence="1 2">TI45-13ar</strain>
    </source>
</reference>
<dbReference type="RefSeq" id="WP_069327084.1">
    <property type="nucleotide sequence ID" value="NZ_MDER01000032.1"/>
</dbReference>
<gene>
    <name evidence="1" type="ORF">PTI45_01656</name>
</gene>
<comment type="caution">
    <text evidence="1">The sequence shown here is derived from an EMBL/GenBank/DDBJ whole genome shotgun (WGS) entry which is preliminary data.</text>
</comment>